<keyword evidence="6" id="KW-0969">Cilium</keyword>
<dbReference type="PANTHER" id="PTHR34773">
    <property type="entry name" value="FLAGELLAR SECRETION CHAPERONE FLIS"/>
    <property type="match status" value="1"/>
</dbReference>
<dbReference type="PANTHER" id="PTHR34773:SF1">
    <property type="entry name" value="FLAGELLAR SECRETION CHAPERONE FLIS"/>
    <property type="match status" value="1"/>
</dbReference>
<protein>
    <submittedName>
        <fullName evidence="6">Flagellar protein FliS</fullName>
    </submittedName>
</protein>
<dbReference type="GO" id="GO:0005829">
    <property type="term" value="C:cytosol"/>
    <property type="evidence" value="ECO:0007669"/>
    <property type="project" value="UniProtKB-SubCell"/>
</dbReference>
<evidence type="ECO:0000313" key="6">
    <source>
        <dbReference type="EMBL" id="RKQ85481.1"/>
    </source>
</evidence>
<organism evidence="6 7">
    <name type="scientific">Brockia lithotrophica</name>
    <dbReference type="NCBI Taxonomy" id="933949"/>
    <lineage>
        <taxon>Bacteria</taxon>
        <taxon>Bacillati</taxon>
        <taxon>Bacillota</taxon>
        <taxon>Bacilli</taxon>
        <taxon>Bacillales</taxon>
        <taxon>Bacillales Family X. Incertae Sedis</taxon>
        <taxon>Brockia</taxon>
    </lineage>
</organism>
<gene>
    <name evidence="6" type="ORF">C7438_0875</name>
</gene>
<dbReference type="GO" id="GO:0071973">
    <property type="term" value="P:bacterial-type flagellum-dependent cell motility"/>
    <property type="evidence" value="ECO:0007669"/>
    <property type="project" value="TreeGrafter"/>
</dbReference>
<reference evidence="6 7" key="1">
    <citation type="submission" date="2018-10" db="EMBL/GenBank/DDBJ databases">
        <title>Genomic Encyclopedia of Type Strains, Phase IV (KMG-IV): sequencing the most valuable type-strain genomes for metagenomic binning, comparative biology and taxonomic classification.</title>
        <authorList>
            <person name="Goeker M."/>
        </authorList>
    </citation>
    <scope>NUCLEOTIDE SEQUENCE [LARGE SCALE GENOMIC DNA]</scope>
    <source>
        <strain evidence="6 7">DSM 22653</strain>
    </source>
</reference>
<evidence type="ECO:0000256" key="3">
    <source>
        <dbReference type="ARBA" id="ARBA00022490"/>
    </source>
</evidence>
<dbReference type="Gene3D" id="1.20.120.340">
    <property type="entry name" value="Flagellar protein FliS"/>
    <property type="match status" value="1"/>
</dbReference>
<comment type="subcellular location">
    <subcellularLocation>
        <location evidence="1">Cytoplasm</location>
        <location evidence="1">Cytosol</location>
    </subcellularLocation>
</comment>
<sequence>MAVGEPEYPRAAAQAYEVQRVYSAPPEELVLLLYEAGARHGRRAIAALERRNFEEAHLRIVKMQDVLDSLLAGLREDLPLGRELAALYRFYKDHLVAANVRKDPVRVREAVEFFEEMAATWREAVRRARSAQGAAAERSV</sequence>
<evidence type="ECO:0000256" key="1">
    <source>
        <dbReference type="ARBA" id="ARBA00004514"/>
    </source>
</evidence>
<keyword evidence="6" id="KW-0282">Flagellum</keyword>
<evidence type="ECO:0000313" key="7">
    <source>
        <dbReference type="Proteomes" id="UP000267019"/>
    </source>
</evidence>
<dbReference type="OrthoDB" id="1524959at2"/>
<evidence type="ECO:0000256" key="5">
    <source>
        <dbReference type="ARBA" id="ARBA00023186"/>
    </source>
</evidence>
<keyword evidence="3" id="KW-0963">Cytoplasm</keyword>
<keyword evidence="4" id="KW-1005">Bacterial flagellum biogenesis</keyword>
<keyword evidence="5" id="KW-0143">Chaperone</keyword>
<dbReference type="RefSeq" id="WP_121444151.1">
    <property type="nucleotide sequence ID" value="NZ_RBIJ01000002.1"/>
</dbReference>
<evidence type="ECO:0000256" key="4">
    <source>
        <dbReference type="ARBA" id="ARBA00022795"/>
    </source>
</evidence>
<name>A0A660KVV8_9BACL</name>
<dbReference type="NCBIfam" id="TIGR00208">
    <property type="entry name" value="fliS"/>
    <property type="match status" value="1"/>
</dbReference>
<proteinExistence type="inferred from homology"/>
<dbReference type="CDD" id="cd16098">
    <property type="entry name" value="FliS"/>
    <property type="match status" value="1"/>
</dbReference>
<comment type="caution">
    <text evidence="6">The sequence shown here is derived from an EMBL/GenBank/DDBJ whole genome shotgun (WGS) entry which is preliminary data.</text>
</comment>
<evidence type="ECO:0000256" key="2">
    <source>
        <dbReference type="ARBA" id="ARBA00008787"/>
    </source>
</evidence>
<dbReference type="InterPro" id="IPR036584">
    <property type="entry name" value="FliS_sf"/>
</dbReference>
<keyword evidence="7" id="KW-1185">Reference proteome</keyword>
<keyword evidence="6" id="KW-0966">Cell projection</keyword>
<dbReference type="SUPFAM" id="SSF101116">
    <property type="entry name" value="Flagellar export chaperone FliS"/>
    <property type="match status" value="1"/>
</dbReference>
<dbReference type="Proteomes" id="UP000267019">
    <property type="component" value="Unassembled WGS sequence"/>
</dbReference>
<accession>A0A660KVV8</accession>
<dbReference type="Pfam" id="PF02561">
    <property type="entry name" value="FliS"/>
    <property type="match status" value="1"/>
</dbReference>
<dbReference type="AlphaFoldDB" id="A0A660KVV8"/>
<dbReference type="GO" id="GO:0044780">
    <property type="term" value="P:bacterial-type flagellum assembly"/>
    <property type="evidence" value="ECO:0007669"/>
    <property type="project" value="InterPro"/>
</dbReference>
<dbReference type="EMBL" id="RBIJ01000002">
    <property type="protein sequence ID" value="RKQ85481.1"/>
    <property type="molecule type" value="Genomic_DNA"/>
</dbReference>
<dbReference type="InterPro" id="IPR003713">
    <property type="entry name" value="FliS"/>
</dbReference>
<comment type="similarity">
    <text evidence="2">Belongs to the FliS family.</text>
</comment>